<keyword evidence="1" id="KW-0378">Hydrolase</keyword>
<dbReference type="GO" id="GO:0030246">
    <property type="term" value="F:carbohydrate binding"/>
    <property type="evidence" value="ECO:0007669"/>
    <property type="project" value="InterPro"/>
</dbReference>
<evidence type="ECO:0000256" key="1">
    <source>
        <dbReference type="ARBA" id="ARBA00022801"/>
    </source>
</evidence>
<comment type="caution">
    <text evidence="3">The sequence shown here is derived from an EMBL/GenBank/DDBJ whole genome shotgun (WGS) entry which is preliminary data.</text>
</comment>
<name>A0A562LMQ8_9BRAD</name>
<dbReference type="Gene3D" id="2.10.10.20">
    <property type="entry name" value="Carbohydrate-binding module superfamily 5/12"/>
    <property type="match status" value="1"/>
</dbReference>
<accession>A0A562LMQ8</accession>
<dbReference type="GO" id="GO:0004553">
    <property type="term" value="F:hydrolase activity, hydrolyzing O-glycosyl compounds"/>
    <property type="evidence" value="ECO:0007669"/>
    <property type="project" value="InterPro"/>
</dbReference>
<organism evidence="3 4">
    <name type="scientific">Bradyrhizobium daqingense</name>
    <dbReference type="NCBI Taxonomy" id="993502"/>
    <lineage>
        <taxon>Bacteria</taxon>
        <taxon>Pseudomonadati</taxon>
        <taxon>Pseudomonadota</taxon>
        <taxon>Alphaproteobacteria</taxon>
        <taxon>Hyphomicrobiales</taxon>
        <taxon>Nitrobacteraceae</taxon>
        <taxon>Bradyrhizobium</taxon>
    </lineage>
</organism>
<evidence type="ECO:0000313" key="3">
    <source>
        <dbReference type="EMBL" id="TWI08914.1"/>
    </source>
</evidence>
<proteinExistence type="predicted"/>
<dbReference type="EMBL" id="VLKL01000003">
    <property type="protein sequence ID" value="TWI08914.1"/>
    <property type="molecule type" value="Genomic_DNA"/>
</dbReference>
<reference evidence="3 4" key="1">
    <citation type="journal article" date="2015" name="Stand. Genomic Sci.">
        <title>Genomic Encyclopedia of Bacterial and Archaeal Type Strains, Phase III: the genomes of soil and plant-associated and newly described type strains.</title>
        <authorList>
            <person name="Whitman W.B."/>
            <person name="Woyke T."/>
            <person name="Klenk H.P."/>
            <person name="Zhou Y."/>
            <person name="Lilburn T.G."/>
            <person name="Beck B.J."/>
            <person name="De Vos P."/>
            <person name="Vandamme P."/>
            <person name="Eisen J.A."/>
            <person name="Garrity G."/>
            <person name="Hugenholtz P."/>
            <person name="Kyrpides N.C."/>
        </authorList>
    </citation>
    <scope>NUCLEOTIDE SEQUENCE [LARGE SCALE GENOMIC DNA]</scope>
    <source>
        <strain evidence="3 4">CGMCC 1.10947</strain>
    </source>
</reference>
<dbReference type="SUPFAM" id="SSF51055">
    <property type="entry name" value="Carbohydrate binding domain"/>
    <property type="match status" value="1"/>
</dbReference>
<evidence type="ECO:0000313" key="4">
    <source>
        <dbReference type="Proteomes" id="UP000317176"/>
    </source>
</evidence>
<dbReference type="GO" id="GO:0005576">
    <property type="term" value="C:extracellular region"/>
    <property type="evidence" value="ECO:0007669"/>
    <property type="project" value="InterPro"/>
</dbReference>
<dbReference type="OrthoDB" id="8238277at2"/>
<dbReference type="RefSeq" id="WP_158644741.1">
    <property type="nucleotide sequence ID" value="NZ_CP088014.1"/>
</dbReference>
<dbReference type="AlphaFoldDB" id="A0A562LMQ8"/>
<dbReference type="InterPro" id="IPR036573">
    <property type="entry name" value="CBM_sf_5/12"/>
</dbReference>
<sequence length="724" mass="75645">MTALASYSTGLATVGAGGTTVTGTSTIWSGTNVKPGDIFQIGNFQSVISDVTDTTHLIIPPWGGGAQTGVAYTIWKVSPQRFAGSEAMATVNELVAAFNTSGYFVFVDIDETEPDPSLGDDGQYAFQPTTGKTWVKIAGVWTFLGIYKGFNLTGAWDSGTDYVVGDVVSLDGASYVCVLDHTNHTPPNTTYWQLLASKGDAGATGAKGDVAGIKLTYSTTTADADPGAGVFRLNNATPASATAAYIDNTQVGGASITAILDTWDDSTGTTKGYVRFEKTTDPTVWAQFRMTGSVVDGTGYRKLTLANGAGSGAFTNADTFAVTFSRAGDTGPGDVTAANNGSEFNAASFATTLSLIRYAAQTLTAAQKAQARANLDVLKKNYLLNSAMMVSQENGTTAGSAPGYFPVDQFAVNYGTTSAVYSAAQVASVTPGGSPNRLRVTVTTADAVLGGSDIVWIDQKIEGLRAGDLLYGSASAKTVTVQFGVKAPAGTYSVTFLNAAQNRSYVAEYTISGPEANTDVTKSVTIPGDQTGVWAKDNTVGLWIRWGLMAGSGFQQAAGSWQATNVFGSPNQFNLMGTNGNVFELFDVGLYEGSAAPSFQLPDLDDELRKCKRYWRKSYEPETVPGTATTAGLVAGGMNDASATGHGAVNFDVPMRVAPSVNYWDGAGNASKMSYPTSNTSTWNHNATINPGIFNVSKNGFSTGGPNAVPHVQSFIHYTASARL</sequence>
<evidence type="ECO:0000259" key="2">
    <source>
        <dbReference type="Pfam" id="PF02839"/>
    </source>
</evidence>
<keyword evidence="4" id="KW-1185">Reference proteome</keyword>
<protein>
    <submittedName>
        <fullName evidence="3">Carbohydrate binding protein</fullName>
    </submittedName>
</protein>
<dbReference type="Proteomes" id="UP000317176">
    <property type="component" value="Unassembled WGS sequence"/>
</dbReference>
<dbReference type="Pfam" id="PF02839">
    <property type="entry name" value="CBM_5_12"/>
    <property type="match status" value="1"/>
</dbReference>
<dbReference type="InterPro" id="IPR003610">
    <property type="entry name" value="CBM5/12"/>
</dbReference>
<gene>
    <name evidence="3" type="ORF">IQ17_01739</name>
</gene>
<feature type="domain" description="Chitin-binding type-3" evidence="2">
    <location>
        <begin position="155"/>
        <end position="183"/>
    </location>
</feature>
<dbReference type="GO" id="GO:0005975">
    <property type="term" value="P:carbohydrate metabolic process"/>
    <property type="evidence" value="ECO:0007669"/>
    <property type="project" value="InterPro"/>
</dbReference>